<evidence type="ECO:0000256" key="6">
    <source>
        <dbReference type="ARBA" id="ARBA00022833"/>
    </source>
</evidence>
<feature type="active site" evidence="9">
    <location>
        <position position="46"/>
    </location>
</feature>
<dbReference type="InterPro" id="IPR011125">
    <property type="entry name" value="Znf_HypF"/>
</dbReference>
<dbReference type="PANTHER" id="PTHR42959:SF1">
    <property type="entry name" value="CARBAMOYLTRANSFERASE HYPF"/>
    <property type="match status" value="1"/>
</dbReference>
<dbReference type="Gene3D" id="3.30.420.40">
    <property type="match status" value="1"/>
</dbReference>
<evidence type="ECO:0000256" key="9">
    <source>
        <dbReference type="PROSITE-ProRule" id="PRU00520"/>
    </source>
</evidence>
<dbReference type="Pfam" id="PF07503">
    <property type="entry name" value="zf-HYPF"/>
    <property type="match status" value="2"/>
</dbReference>
<evidence type="ECO:0000259" key="12">
    <source>
        <dbReference type="PROSITE" id="PS51163"/>
    </source>
</evidence>
<dbReference type="SUPFAM" id="SSF54975">
    <property type="entry name" value="Acylphosphatase/BLUF domain-like"/>
    <property type="match status" value="1"/>
</dbReference>
<organism evidence="13 14">
    <name type="scientific">Veillonella magna</name>
    <dbReference type="NCBI Taxonomy" id="464322"/>
    <lineage>
        <taxon>Bacteria</taxon>
        <taxon>Bacillati</taxon>
        <taxon>Bacillota</taxon>
        <taxon>Negativicutes</taxon>
        <taxon>Veillonellales</taxon>
        <taxon>Veillonellaceae</taxon>
        <taxon>Veillonella</taxon>
    </lineage>
</organism>
<dbReference type="InterPro" id="IPR017945">
    <property type="entry name" value="DHBP_synth_RibB-like_a/b_dom"/>
</dbReference>
<keyword evidence="6" id="KW-0862">Zinc</keyword>
<dbReference type="PIRSF" id="PIRSF006256">
    <property type="entry name" value="CMPcnvr_hdrg_mat"/>
    <property type="match status" value="1"/>
</dbReference>
<dbReference type="EC" id="6.2.-.-" evidence="8"/>
<dbReference type="EMBL" id="JACJLA010000013">
    <property type="protein sequence ID" value="MBM6913180.1"/>
    <property type="molecule type" value="Genomic_DNA"/>
</dbReference>
<dbReference type="Pfam" id="PF01300">
    <property type="entry name" value="Sua5_yciO_yrdC"/>
    <property type="match status" value="1"/>
</dbReference>
<evidence type="ECO:0000256" key="2">
    <source>
        <dbReference type="ARBA" id="ARBA00008097"/>
    </source>
</evidence>
<dbReference type="InterPro" id="IPR043129">
    <property type="entry name" value="ATPase_NBD"/>
</dbReference>
<comment type="pathway">
    <text evidence="1">Protein modification; [NiFe] hydrogenase maturation.</text>
</comment>
<sequence length="837" mass="92324">MERKPVETTGQARWGIRFTGVVQGVGFRPLVSVIAHELGLTGFVYNDAAGVYVEVQGDETLLRTFVETVQARKAPTARIDDTVITVHPVADETAFLILPSPAGDTMSTFIGADTAPCEACLKELTDPEDRRYGYSFINCTHCGPRYTIIEKAPYDRQFTTMAPFTMCSPCQAEYDDLHGRRYHAEPTACGVCGPRYSLLDAQGNAVECGLDNAEEDVFAVVRNHIANGDIVAVKGIGGYHLVCDARNAKAIDRLRQRKRRPDKPLAVMAGSLATAKTVACISEAEEAVLTGPERPIVLLETLHASKAACRRRPERMRAGEETIMDAVGPGGIAWEAVAPGNHYIGIMLPYAPVHHLLVPKDALWVMTSGNYSGDTVIYEDEAALRTLTGVADWFLVHNRRIVSPVDDSVVAVVNDEPLLFRRSRGYVPLSLTMAVGGQASSSEKETVKRNGTENNAAESMMPEKRTSSAIKCDTQPYRVPTILAMGGDLKHVFAINKGREVLPGPHIGDLANEATNEAMERAIARYEQLFTLTPDAVVADKNPQYYSSRYGRAYAADKGIPYLEVQHHHAHIAAVMAEHQLEGPVLGVAFDGTGYGDDGDIWGGEFMLCEGSHYERLVHLARTPLPGGERAVEEPWRQALWYLRRTCGETLPGPYEAWRDDLPYGWELVDQLFKSKMPQLWTTSAGRLFDAVGSLLGLGYRHSYDSQIAMALEQLAYSKRGNLYDFYYDGSVLDFYPLVRQIIEGRIKGVARSTLAASFHRTLAYGITEVAEDLCSRYGIQTIVLGGGVFQNRRLLAEMARMEPTYRVILPKKIPVNDGGLAVGQWWLAMKQLTEKE</sequence>
<comment type="catalytic activity">
    <reaction evidence="7">
        <text>C-terminal L-cysteinyl-[HypE protein] + carbamoyl phosphate + ATP + H2O = C-terminal S-carboxamide-L-cysteinyl-[HypE protein] + AMP + phosphate + diphosphate + H(+)</text>
        <dbReference type="Rhea" id="RHEA:55636"/>
        <dbReference type="Rhea" id="RHEA-COMP:14247"/>
        <dbReference type="Rhea" id="RHEA-COMP:14392"/>
        <dbReference type="ChEBI" id="CHEBI:15377"/>
        <dbReference type="ChEBI" id="CHEBI:15378"/>
        <dbReference type="ChEBI" id="CHEBI:30616"/>
        <dbReference type="ChEBI" id="CHEBI:33019"/>
        <dbReference type="ChEBI" id="CHEBI:43474"/>
        <dbReference type="ChEBI" id="CHEBI:58228"/>
        <dbReference type="ChEBI" id="CHEBI:76913"/>
        <dbReference type="ChEBI" id="CHEBI:139126"/>
        <dbReference type="ChEBI" id="CHEBI:456215"/>
    </reaction>
</comment>
<evidence type="ECO:0000256" key="5">
    <source>
        <dbReference type="ARBA" id="ARBA00022771"/>
    </source>
</evidence>
<feature type="active site" evidence="9">
    <location>
        <position position="28"/>
    </location>
</feature>
<dbReference type="SUPFAM" id="SSF55821">
    <property type="entry name" value="YrdC/RibB"/>
    <property type="match status" value="1"/>
</dbReference>
<feature type="compositionally biased region" description="Basic and acidic residues" evidence="10">
    <location>
        <begin position="442"/>
        <end position="451"/>
    </location>
</feature>
<reference evidence="13 14" key="1">
    <citation type="journal article" date="2021" name="Sci. Rep.">
        <title>The distribution of antibiotic resistance genes in chicken gut microbiota commensals.</title>
        <authorList>
            <person name="Juricova H."/>
            <person name="Matiasovicova J."/>
            <person name="Kubasova T."/>
            <person name="Cejkova D."/>
            <person name="Rychlik I."/>
        </authorList>
    </citation>
    <scope>NUCLEOTIDE SEQUENCE [LARGE SCALE GENOMIC DNA]</scope>
    <source>
        <strain evidence="13 14">An537</strain>
    </source>
</reference>
<feature type="region of interest" description="Disordered" evidence="10">
    <location>
        <begin position="438"/>
        <end position="468"/>
    </location>
</feature>
<dbReference type="InterPro" id="IPR051060">
    <property type="entry name" value="Carbamoyltrans_HypF-like"/>
</dbReference>
<dbReference type="PROSITE" id="PS51163">
    <property type="entry name" value="YRDC"/>
    <property type="match status" value="1"/>
</dbReference>
<evidence type="ECO:0000256" key="7">
    <source>
        <dbReference type="ARBA" id="ARBA00048220"/>
    </source>
</evidence>
<dbReference type="Pfam" id="PF22521">
    <property type="entry name" value="HypF_C_2"/>
    <property type="match status" value="1"/>
</dbReference>
<dbReference type="Pfam" id="PF00708">
    <property type="entry name" value="Acylphosphatase"/>
    <property type="match status" value="1"/>
</dbReference>
<dbReference type="Pfam" id="PF17788">
    <property type="entry name" value="HypF_C"/>
    <property type="match status" value="1"/>
</dbReference>
<dbReference type="InterPro" id="IPR041440">
    <property type="entry name" value="HypF_C"/>
</dbReference>
<evidence type="ECO:0000256" key="8">
    <source>
        <dbReference type="PIRNR" id="PIRNR006256"/>
    </source>
</evidence>
<protein>
    <recommendedName>
        <fullName evidence="8">Carbamoyltransferase</fullName>
        <ecNumber evidence="8">6.2.-.-</ecNumber>
    </recommendedName>
</protein>
<proteinExistence type="inferred from homology"/>
<keyword evidence="9" id="KW-0378">Hydrolase</keyword>
<keyword evidence="5" id="KW-0863">Zinc-finger</keyword>
<evidence type="ECO:0000256" key="3">
    <source>
        <dbReference type="ARBA" id="ARBA00022598"/>
    </source>
</evidence>
<dbReference type="InterPro" id="IPR001792">
    <property type="entry name" value="Acylphosphatase-like_dom"/>
</dbReference>
<dbReference type="Gene3D" id="3.30.110.120">
    <property type="match status" value="1"/>
</dbReference>
<evidence type="ECO:0000256" key="10">
    <source>
        <dbReference type="SAM" id="MobiDB-lite"/>
    </source>
</evidence>
<dbReference type="Proteomes" id="UP000707138">
    <property type="component" value="Unassembled WGS sequence"/>
</dbReference>
<name>A0ABS2GIN3_9FIRM</name>
<evidence type="ECO:0000259" key="11">
    <source>
        <dbReference type="PROSITE" id="PS51160"/>
    </source>
</evidence>
<dbReference type="SUPFAM" id="SSF53067">
    <property type="entry name" value="Actin-like ATPase domain"/>
    <property type="match status" value="1"/>
</dbReference>
<accession>A0ABS2GIN3</accession>
<keyword evidence="4" id="KW-0479">Metal-binding</keyword>
<dbReference type="Gene3D" id="3.30.420.360">
    <property type="match status" value="1"/>
</dbReference>
<feature type="domain" description="YrdC-like" evidence="12">
    <location>
        <begin position="215"/>
        <end position="425"/>
    </location>
</feature>
<keyword evidence="3" id="KW-0436">Ligase</keyword>
<dbReference type="InterPro" id="IPR006070">
    <property type="entry name" value="Sua5-like_dom"/>
</dbReference>
<dbReference type="RefSeq" id="WP_205088149.1">
    <property type="nucleotide sequence ID" value="NZ_JACJLA010000013.1"/>
</dbReference>
<dbReference type="InterPro" id="IPR004421">
    <property type="entry name" value="Carbamoyltransferase_HypF"/>
</dbReference>
<gene>
    <name evidence="13" type="ORF">H6A01_07590</name>
</gene>
<dbReference type="InterPro" id="IPR055128">
    <property type="entry name" value="HypF_C_2"/>
</dbReference>
<dbReference type="InterPro" id="IPR036046">
    <property type="entry name" value="Acylphosphatase-like_dom_sf"/>
</dbReference>
<keyword evidence="14" id="KW-1185">Reference proteome</keyword>
<evidence type="ECO:0000313" key="13">
    <source>
        <dbReference type="EMBL" id="MBM6913180.1"/>
    </source>
</evidence>
<evidence type="ECO:0000256" key="1">
    <source>
        <dbReference type="ARBA" id="ARBA00004711"/>
    </source>
</evidence>
<feature type="domain" description="Acylphosphatase-like" evidence="11">
    <location>
        <begin position="13"/>
        <end position="99"/>
    </location>
</feature>
<comment type="catalytic activity">
    <reaction evidence="9">
        <text>an acyl phosphate + H2O = a carboxylate + phosphate + H(+)</text>
        <dbReference type="Rhea" id="RHEA:14965"/>
        <dbReference type="ChEBI" id="CHEBI:15377"/>
        <dbReference type="ChEBI" id="CHEBI:15378"/>
        <dbReference type="ChEBI" id="CHEBI:29067"/>
        <dbReference type="ChEBI" id="CHEBI:43474"/>
        <dbReference type="ChEBI" id="CHEBI:59918"/>
        <dbReference type="EC" id="3.6.1.7"/>
    </reaction>
</comment>
<dbReference type="PANTHER" id="PTHR42959">
    <property type="entry name" value="CARBAMOYLTRANSFERASE"/>
    <property type="match status" value="1"/>
</dbReference>
<dbReference type="PROSITE" id="PS51160">
    <property type="entry name" value="ACYLPHOSPHATASE_3"/>
    <property type="match status" value="1"/>
</dbReference>
<dbReference type="Gene3D" id="3.90.870.50">
    <property type="match status" value="1"/>
</dbReference>
<evidence type="ECO:0000256" key="4">
    <source>
        <dbReference type="ARBA" id="ARBA00022723"/>
    </source>
</evidence>
<comment type="caution">
    <text evidence="13">The sequence shown here is derived from an EMBL/GenBank/DDBJ whole genome shotgun (WGS) entry which is preliminary data.</text>
</comment>
<evidence type="ECO:0000313" key="14">
    <source>
        <dbReference type="Proteomes" id="UP000707138"/>
    </source>
</evidence>
<comment type="similarity">
    <text evidence="2 8">Belongs to the carbamoyltransferase HypF family.</text>
</comment>